<keyword evidence="2" id="KW-0436">Ligase</keyword>
<name>A0ABU6J625_9BURK</name>
<keyword evidence="2" id="KW-0378">Hydrolase</keyword>
<dbReference type="InterPro" id="IPR024173">
    <property type="entry name" value="Pesterase_MJ0037-like"/>
</dbReference>
<dbReference type="Gene3D" id="3.60.21.10">
    <property type="match status" value="1"/>
</dbReference>
<dbReference type="GO" id="GO:0016787">
    <property type="term" value="F:hydrolase activity"/>
    <property type="evidence" value="ECO:0007669"/>
    <property type="project" value="UniProtKB-KW"/>
</dbReference>
<keyword evidence="3" id="KW-1185">Reference proteome</keyword>
<dbReference type="NCBIfam" id="TIGR04123">
    <property type="entry name" value="P_estr_lig_assc"/>
    <property type="match status" value="1"/>
</dbReference>
<evidence type="ECO:0000259" key="1">
    <source>
        <dbReference type="Pfam" id="PF00149"/>
    </source>
</evidence>
<dbReference type="InterPro" id="IPR026336">
    <property type="entry name" value="PdeM-like"/>
</dbReference>
<feature type="domain" description="Calcineurin-like phosphoesterase" evidence="1">
    <location>
        <begin position="33"/>
        <end position="120"/>
    </location>
</feature>
<proteinExistence type="predicted"/>
<keyword evidence="2" id="KW-0255">Endonuclease</keyword>
<organism evidence="2 3">
    <name type="scientific">Noviherbaspirillum album</name>
    <dbReference type="NCBI Taxonomy" id="3080276"/>
    <lineage>
        <taxon>Bacteria</taxon>
        <taxon>Pseudomonadati</taxon>
        <taxon>Pseudomonadota</taxon>
        <taxon>Betaproteobacteria</taxon>
        <taxon>Burkholderiales</taxon>
        <taxon>Oxalobacteraceae</taxon>
        <taxon>Noviherbaspirillum</taxon>
    </lineage>
</organism>
<sequence>MSAGIDFADIVIEGETLRLLPQRAIYWPARQTLMIADIHFGKAAAFRARGVPVPHGTTAQNLALIDALLQAHAAEHIVFLGDFLHSRAVQGTASLRTLQQWRDAHADLRLTLVRGNHDAHAGDPPAALRMDIVDEPFCIGPFACCHHPEPRPDAYVLAGHVHPVYRLAAGGDSLRLPCFLFGERGAVLPSFGAFTGGYAVTPKEGERLFVAAEDAVFEVPTR</sequence>
<dbReference type="GO" id="GO:0016874">
    <property type="term" value="F:ligase activity"/>
    <property type="evidence" value="ECO:0007669"/>
    <property type="project" value="UniProtKB-KW"/>
</dbReference>
<gene>
    <name evidence="2" type="primary">pdeM</name>
    <name evidence="2" type="ORF">RY831_06950</name>
</gene>
<comment type="caution">
    <text evidence="2">The sequence shown here is derived from an EMBL/GenBank/DDBJ whole genome shotgun (WGS) entry which is preliminary data.</text>
</comment>
<evidence type="ECO:0000313" key="2">
    <source>
        <dbReference type="EMBL" id="MEC4718878.1"/>
    </source>
</evidence>
<reference evidence="2 3" key="1">
    <citation type="submission" date="2023-10" db="EMBL/GenBank/DDBJ databases">
        <title>Noviherbaspirillum sp. CPCC 100848 genome assembly.</title>
        <authorList>
            <person name="Li X.Y."/>
            <person name="Fang X.M."/>
        </authorList>
    </citation>
    <scope>NUCLEOTIDE SEQUENCE [LARGE SCALE GENOMIC DNA]</scope>
    <source>
        <strain evidence="2 3">CPCC 100848</strain>
    </source>
</reference>
<keyword evidence="2" id="KW-0540">Nuclease</keyword>
<dbReference type="EC" id="3.1.-.-" evidence="2"/>
<dbReference type="Pfam" id="PF00149">
    <property type="entry name" value="Metallophos"/>
    <property type="match status" value="1"/>
</dbReference>
<dbReference type="PANTHER" id="PTHR39323">
    <property type="entry name" value="BLR1149 PROTEIN"/>
    <property type="match status" value="1"/>
</dbReference>
<dbReference type="PANTHER" id="PTHR39323:SF1">
    <property type="entry name" value="BLR1149 PROTEIN"/>
    <property type="match status" value="1"/>
</dbReference>
<accession>A0ABU6J625</accession>
<dbReference type="RefSeq" id="WP_326505598.1">
    <property type="nucleotide sequence ID" value="NZ_JAWIIV010000004.1"/>
</dbReference>
<dbReference type="EMBL" id="JAWIIV010000004">
    <property type="protein sequence ID" value="MEC4718878.1"/>
    <property type="molecule type" value="Genomic_DNA"/>
</dbReference>
<protein>
    <submittedName>
        <fullName evidence="2">Ligase-associated DNA damage response endonuclease PdeM</fullName>
        <ecNumber evidence="2">3.1.-.-</ecNumber>
    </submittedName>
</protein>
<dbReference type="InterPro" id="IPR029052">
    <property type="entry name" value="Metallo-depent_PP-like"/>
</dbReference>
<dbReference type="Proteomes" id="UP001352263">
    <property type="component" value="Unassembled WGS sequence"/>
</dbReference>
<dbReference type="SUPFAM" id="SSF56300">
    <property type="entry name" value="Metallo-dependent phosphatases"/>
    <property type="match status" value="1"/>
</dbReference>
<dbReference type="GO" id="GO:0004519">
    <property type="term" value="F:endonuclease activity"/>
    <property type="evidence" value="ECO:0007669"/>
    <property type="project" value="UniProtKB-KW"/>
</dbReference>
<dbReference type="InterPro" id="IPR004843">
    <property type="entry name" value="Calcineurin-like_PHP"/>
</dbReference>
<evidence type="ECO:0000313" key="3">
    <source>
        <dbReference type="Proteomes" id="UP001352263"/>
    </source>
</evidence>
<dbReference type="PIRSF" id="PIRSF000887">
    <property type="entry name" value="Pesterase_MJ0037"/>
    <property type="match status" value="1"/>
</dbReference>